<dbReference type="Proteomes" id="UP000003835">
    <property type="component" value="Unassembled WGS sequence"/>
</dbReference>
<dbReference type="EMBL" id="DS989841">
    <property type="protein sequence ID" value="EDX78460.1"/>
    <property type="molecule type" value="Genomic_DNA"/>
</dbReference>
<name>B4VHV5_9CYAN</name>
<gene>
    <name evidence="1" type="ORF">MC7420_7113</name>
</gene>
<protein>
    <submittedName>
        <fullName evidence="1">Uncharacterized protein</fullName>
    </submittedName>
</protein>
<dbReference type="AlphaFoldDB" id="B4VHV5"/>
<evidence type="ECO:0000313" key="1">
    <source>
        <dbReference type="EMBL" id="EDX78460.1"/>
    </source>
</evidence>
<accession>B4VHV5</accession>
<organism evidence="1 2">
    <name type="scientific">Coleofasciculus chthonoplastes PCC 7420</name>
    <dbReference type="NCBI Taxonomy" id="118168"/>
    <lineage>
        <taxon>Bacteria</taxon>
        <taxon>Bacillati</taxon>
        <taxon>Cyanobacteriota</taxon>
        <taxon>Cyanophyceae</taxon>
        <taxon>Coleofasciculales</taxon>
        <taxon>Coleofasciculaceae</taxon>
        <taxon>Coleofasciculus</taxon>
    </lineage>
</organism>
<reference evidence="1 2" key="1">
    <citation type="submission" date="2008-07" db="EMBL/GenBank/DDBJ databases">
        <authorList>
            <person name="Tandeau de Marsac N."/>
            <person name="Ferriera S."/>
            <person name="Johnson J."/>
            <person name="Kravitz S."/>
            <person name="Beeson K."/>
            <person name="Sutton G."/>
            <person name="Rogers Y.-H."/>
            <person name="Friedman R."/>
            <person name="Frazier M."/>
            <person name="Venter J.C."/>
        </authorList>
    </citation>
    <scope>NUCLEOTIDE SEQUENCE [LARGE SCALE GENOMIC DNA]</scope>
    <source>
        <strain evidence="1 2">PCC 7420</strain>
    </source>
</reference>
<keyword evidence="2" id="KW-1185">Reference proteome</keyword>
<dbReference type="HOGENOM" id="CLU_3287867_0_0_3"/>
<proteinExistence type="predicted"/>
<evidence type="ECO:0000313" key="2">
    <source>
        <dbReference type="Proteomes" id="UP000003835"/>
    </source>
</evidence>
<sequence>MSELPIIRHFGSKNLTEPRHFFIERIGQELLSHITKQTIA</sequence>